<dbReference type="EMBL" id="CM017614">
    <property type="protein sequence ID" value="TYI27062.1"/>
    <property type="molecule type" value="Genomic_DNA"/>
</dbReference>
<keyword evidence="3" id="KW-0862">Zinc</keyword>
<dbReference type="AlphaFoldDB" id="A0A5D2QG18"/>
<evidence type="ECO:0000259" key="5">
    <source>
        <dbReference type="PROSITE" id="PS50980"/>
    </source>
</evidence>
<sequence length="76" mass="8431">MDEDVISLDPIEFQSEEELYKDRIDFYQRKTGLTEAIQTGTGQLNGIPIAIGVMDFQFMGGSMGSVVGEKITLLIE</sequence>
<dbReference type="GO" id="GO:2001295">
    <property type="term" value="P:malonyl-CoA biosynthetic process"/>
    <property type="evidence" value="ECO:0007669"/>
    <property type="project" value="TreeGrafter"/>
</dbReference>
<dbReference type="GO" id="GO:0005524">
    <property type="term" value="F:ATP binding"/>
    <property type="evidence" value="ECO:0007669"/>
    <property type="project" value="UniProtKB-KW"/>
</dbReference>
<protein>
    <recommendedName>
        <fullName evidence="5">CoA carboxyltransferase N-terminal domain-containing protein</fullName>
    </recommendedName>
</protein>
<keyword evidence="3" id="KW-0863">Zinc-finger</keyword>
<evidence type="ECO:0000256" key="2">
    <source>
        <dbReference type="ARBA" id="ARBA00022741"/>
    </source>
</evidence>
<gene>
    <name evidence="6" type="ORF">ES332_A05G153200v1</name>
</gene>
<reference evidence="6 7" key="1">
    <citation type="submission" date="2019-07" db="EMBL/GenBank/DDBJ databases">
        <title>WGS assembly of Gossypium tomentosum.</title>
        <authorList>
            <person name="Chen Z.J."/>
            <person name="Sreedasyam A."/>
            <person name="Ando A."/>
            <person name="Song Q."/>
            <person name="De L."/>
            <person name="Hulse-Kemp A."/>
            <person name="Ding M."/>
            <person name="Ye W."/>
            <person name="Kirkbride R."/>
            <person name="Jenkins J."/>
            <person name="Plott C."/>
            <person name="Lovell J."/>
            <person name="Lin Y.-M."/>
            <person name="Vaughn R."/>
            <person name="Liu B."/>
            <person name="Li W."/>
            <person name="Simpson S."/>
            <person name="Scheffler B."/>
            <person name="Saski C."/>
            <person name="Grover C."/>
            <person name="Hu G."/>
            <person name="Conover J."/>
            <person name="Carlson J."/>
            <person name="Shu S."/>
            <person name="Boston L."/>
            <person name="Williams M."/>
            <person name="Peterson D."/>
            <person name="Mcgee K."/>
            <person name="Jones D."/>
            <person name="Wendel J."/>
            <person name="Stelly D."/>
            <person name="Grimwood J."/>
            <person name="Schmutz J."/>
        </authorList>
    </citation>
    <scope>NUCLEOTIDE SEQUENCE [LARGE SCALE GENOMIC DNA]</scope>
    <source>
        <strain evidence="6">7179.01</strain>
    </source>
</reference>
<dbReference type="Gene3D" id="3.90.226.10">
    <property type="entry name" value="2-enoyl-CoA Hydratase, Chain A, domain 1"/>
    <property type="match status" value="1"/>
</dbReference>
<proteinExistence type="predicted"/>
<keyword evidence="2" id="KW-0547">Nucleotide-binding</keyword>
<keyword evidence="7" id="KW-1185">Reference proteome</keyword>
<evidence type="ECO:0000256" key="3">
    <source>
        <dbReference type="ARBA" id="ARBA00022771"/>
    </source>
</evidence>
<keyword evidence="1" id="KW-0808">Transferase</keyword>
<dbReference type="GO" id="GO:0009507">
    <property type="term" value="C:chloroplast"/>
    <property type="evidence" value="ECO:0007669"/>
    <property type="project" value="TreeGrafter"/>
</dbReference>
<dbReference type="InterPro" id="IPR029045">
    <property type="entry name" value="ClpP/crotonase-like_dom_sf"/>
</dbReference>
<accession>A0A5D2QG18</accession>
<dbReference type="SUPFAM" id="SSF52096">
    <property type="entry name" value="ClpP/crotonase"/>
    <property type="match status" value="1"/>
</dbReference>
<name>A0A5D2QG18_GOSTO</name>
<organism evidence="6 7">
    <name type="scientific">Gossypium tomentosum</name>
    <name type="common">Hawaiian cotton</name>
    <name type="synonym">Gossypium sandvicense</name>
    <dbReference type="NCBI Taxonomy" id="34277"/>
    <lineage>
        <taxon>Eukaryota</taxon>
        <taxon>Viridiplantae</taxon>
        <taxon>Streptophyta</taxon>
        <taxon>Embryophyta</taxon>
        <taxon>Tracheophyta</taxon>
        <taxon>Spermatophyta</taxon>
        <taxon>Magnoliopsida</taxon>
        <taxon>eudicotyledons</taxon>
        <taxon>Gunneridae</taxon>
        <taxon>Pentapetalae</taxon>
        <taxon>rosids</taxon>
        <taxon>malvids</taxon>
        <taxon>Malvales</taxon>
        <taxon>Malvaceae</taxon>
        <taxon>Malvoideae</taxon>
        <taxon>Gossypium</taxon>
    </lineage>
</organism>
<dbReference type="GO" id="GO:0016740">
    <property type="term" value="F:transferase activity"/>
    <property type="evidence" value="ECO:0007669"/>
    <property type="project" value="UniProtKB-KW"/>
</dbReference>
<dbReference type="InterPro" id="IPR034733">
    <property type="entry name" value="AcCoA_carboxyl_beta"/>
</dbReference>
<keyword evidence="3" id="KW-0479">Metal-binding</keyword>
<evidence type="ECO:0000313" key="7">
    <source>
        <dbReference type="Proteomes" id="UP000322667"/>
    </source>
</evidence>
<keyword evidence="4" id="KW-0067">ATP-binding</keyword>
<dbReference type="Pfam" id="PF01039">
    <property type="entry name" value="Carboxyl_trans"/>
    <property type="match status" value="1"/>
</dbReference>
<evidence type="ECO:0000313" key="6">
    <source>
        <dbReference type="EMBL" id="TYI27062.1"/>
    </source>
</evidence>
<dbReference type="Proteomes" id="UP000322667">
    <property type="component" value="Chromosome A05"/>
</dbReference>
<dbReference type="PANTHER" id="PTHR42995">
    <property type="entry name" value="ACETYL-COENZYME A CARBOXYLASE CARBOXYL TRANSFERASE SUBUNIT BETA, CHLOROPLASTIC"/>
    <property type="match status" value="1"/>
</dbReference>
<dbReference type="GO" id="GO:0008270">
    <property type="term" value="F:zinc ion binding"/>
    <property type="evidence" value="ECO:0007669"/>
    <property type="project" value="UniProtKB-KW"/>
</dbReference>
<dbReference type="PROSITE" id="PS50980">
    <property type="entry name" value="COA_CT_NTER"/>
    <property type="match status" value="1"/>
</dbReference>
<dbReference type="GO" id="GO:0006633">
    <property type="term" value="P:fatty acid biosynthetic process"/>
    <property type="evidence" value="ECO:0007669"/>
    <property type="project" value="TreeGrafter"/>
</dbReference>
<dbReference type="InterPro" id="IPR011762">
    <property type="entry name" value="COA_CT_N"/>
</dbReference>
<feature type="domain" description="CoA carboxyltransferase N-terminal" evidence="5">
    <location>
        <begin position="1"/>
        <end position="76"/>
    </location>
</feature>
<evidence type="ECO:0000256" key="4">
    <source>
        <dbReference type="ARBA" id="ARBA00022840"/>
    </source>
</evidence>
<evidence type="ECO:0000256" key="1">
    <source>
        <dbReference type="ARBA" id="ARBA00022679"/>
    </source>
</evidence>
<dbReference type="PANTHER" id="PTHR42995:SF5">
    <property type="entry name" value="ACETYL-COENZYME A CARBOXYLASE CARBOXYL TRANSFERASE SUBUNIT BETA, CHLOROPLASTIC"/>
    <property type="match status" value="1"/>
</dbReference>
<dbReference type="GO" id="GO:0003989">
    <property type="term" value="F:acetyl-CoA carboxylase activity"/>
    <property type="evidence" value="ECO:0007669"/>
    <property type="project" value="TreeGrafter"/>
</dbReference>